<dbReference type="EMBL" id="RHFK02000776">
    <property type="protein sequence ID" value="TWW53202.1"/>
    <property type="molecule type" value="Genomic_DNA"/>
</dbReference>
<feature type="region of interest" description="Disordered" evidence="1">
    <location>
        <begin position="1"/>
        <end position="32"/>
    </location>
</feature>
<evidence type="ECO:0000313" key="2">
    <source>
        <dbReference type="EMBL" id="TWW53202.1"/>
    </source>
</evidence>
<evidence type="ECO:0000256" key="1">
    <source>
        <dbReference type="SAM" id="MobiDB-lite"/>
    </source>
</evidence>
<feature type="compositionally biased region" description="Basic residues" evidence="1">
    <location>
        <begin position="1"/>
        <end position="18"/>
    </location>
</feature>
<dbReference type="AlphaFoldDB" id="A0A5C6MDI1"/>
<evidence type="ECO:0000313" key="3">
    <source>
        <dbReference type="Proteomes" id="UP000324091"/>
    </source>
</evidence>
<name>A0A5C6MDI1_9TELE</name>
<keyword evidence="3" id="KW-1185">Reference proteome</keyword>
<gene>
    <name evidence="2" type="ORF">D4764_0229430</name>
</gene>
<reference evidence="2 3" key="1">
    <citation type="submission" date="2019-04" db="EMBL/GenBank/DDBJ databases">
        <title>Chromosome genome assembly for Takifugu flavidus.</title>
        <authorList>
            <person name="Xiao S."/>
        </authorList>
    </citation>
    <scope>NUCLEOTIDE SEQUENCE [LARGE SCALE GENOMIC DNA]</scope>
    <source>
        <strain evidence="2">HTHZ2018</strain>
        <tissue evidence="2">Muscle</tissue>
    </source>
</reference>
<proteinExistence type="predicted"/>
<sequence length="91" mass="10807">MKQRNRRPQMKQRNRRPQMKMLPTEQIQEEPSAEMLAEDTVIYTNMRGKRKPPVKPLKPESTKHSVSFPKRGCRRTDPTNLYINISHHHTS</sequence>
<organism evidence="2 3">
    <name type="scientific">Takifugu flavidus</name>
    <name type="common">sansaifugu</name>
    <dbReference type="NCBI Taxonomy" id="433684"/>
    <lineage>
        <taxon>Eukaryota</taxon>
        <taxon>Metazoa</taxon>
        <taxon>Chordata</taxon>
        <taxon>Craniata</taxon>
        <taxon>Vertebrata</taxon>
        <taxon>Euteleostomi</taxon>
        <taxon>Actinopterygii</taxon>
        <taxon>Neopterygii</taxon>
        <taxon>Teleostei</taxon>
        <taxon>Neoteleostei</taxon>
        <taxon>Acanthomorphata</taxon>
        <taxon>Eupercaria</taxon>
        <taxon>Tetraodontiformes</taxon>
        <taxon>Tetradontoidea</taxon>
        <taxon>Tetraodontidae</taxon>
        <taxon>Takifugu</taxon>
    </lineage>
</organism>
<feature type="region of interest" description="Disordered" evidence="1">
    <location>
        <begin position="44"/>
        <end position="91"/>
    </location>
</feature>
<dbReference type="Proteomes" id="UP000324091">
    <property type="component" value="Unassembled WGS sequence"/>
</dbReference>
<accession>A0A5C6MDI1</accession>
<protein>
    <submittedName>
        <fullName evidence="2">Uncharacterized protein</fullName>
    </submittedName>
</protein>
<comment type="caution">
    <text evidence="2">The sequence shown here is derived from an EMBL/GenBank/DDBJ whole genome shotgun (WGS) entry which is preliminary data.</text>
</comment>